<feature type="region of interest" description="Disordered" evidence="1">
    <location>
        <begin position="1"/>
        <end position="92"/>
    </location>
</feature>
<feature type="compositionally biased region" description="Basic and acidic residues" evidence="1">
    <location>
        <begin position="80"/>
        <end position="89"/>
    </location>
</feature>
<reference evidence="2" key="1">
    <citation type="submission" date="2016-11" db="EMBL/GenBank/DDBJ databases">
        <title>The genome sequence of Colletotrichum cuscutae.</title>
        <authorList>
            <person name="Baroncelli R."/>
        </authorList>
    </citation>
    <scope>NUCLEOTIDE SEQUENCE</scope>
    <source>
        <strain evidence="2">IMI 304802</strain>
    </source>
</reference>
<dbReference type="AlphaFoldDB" id="A0AAI9TTV6"/>
<protein>
    <submittedName>
        <fullName evidence="2">Uncharacterized protein</fullName>
    </submittedName>
</protein>
<feature type="non-terminal residue" evidence="2">
    <location>
        <position position="1"/>
    </location>
</feature>
<name>A0AAI9TTV6_9PEZI</name>
<comment type="caution">
    <text evidence="2">The sequence shown here is derived from an EMBL/GenBank/DDBJ whole genome shotgun (WGS) entry which is preliminary data.</text>
</comment>
<evidence type="ECO:0000313" key="3">
    <source>
        <dbReference type="Proteomes" id="UP001239213"/>
    </source>
</evidence>
<dbReference type="EMBL" id="MPDP01000325">
    <property type="protein sequence ID" value="KAK1445263.1"/>
    <property type="molecule type" value="Genomic_DNA"/>
</dbReference>
<evidence type="ECO:0000313" key="2">
    <source>
        <dbReference type="EMBL" id="KAK1445263.1"/>
    </source>
</evidence>
<gene>
    <name evidence="2" type="ORF">CCUS01_12757</name>
</gene>
<accession>A0AAI9TTV6</accession>
<sequence>LAGYALAPLSTTFTLSHHEEKPPAASKPPLVTRPQTSPSSSSPCHTRMPSNRRHSLIRKEAGSVTKSPRIHRPPSLPFDARPEGTRETSSRLQDPSFTAFSRFWPALLVNWAHLFRAVHYSTRTPLAPAVSRSTTTPYTAAILPSGREKRTILAPSRLFLG</sequence>
<keyword evidence="3" id="KW-1185">Reference proteome</keyword>
<proteinExistence type="predicted"/>
<evidence type="ECO:0000256" key="1">
    <source>
        <dbReference type="SAM" id="MobiDB-lite"/>
    </source>
</evidence>
<organism evidence="2 3">
    <name type="scientific">Colletotrichum cuscutae</name>
    <dbReference type="NCBI Taxonomy" id="1209917"/>
    <lineage>
        <taxon>Eukaryota</taxon>
        <taxon>Fungi</taxon>
        <taxon>Dikarya</taxon>
        <taxon>Ascomycota</taxon>
        <taxon>Pezizomycotina</taxon>
        <taxon>Sordariomycetes</taxon>
        <taxon>Hypocreomycetidae</taxon>
        <taxon>Glomerellales</taxon>
        <taxon>Glomerellaceae</taxon>
        <taxon>Colletotrichum</taxon>
        <taxon>Colletotrichum acutatum species complex</taxon>
    </lineage>
</organism>
<dbReference type="Proteomes" id="UP001239213">
    <property type="component" value="Unassembled WGS sequence"/>
</dbReference>